<dbReference type="PROSITE" id="PS51257">
    <property type="entry name" value="PROKAR_LIPOPROTEIN"/>
    <property type="match status" value="1"/>
</dbReference>
<name>A0ABY3VP82_9MYCO</name>
<dbReference type="PANTHER" id="PTHR42996">
    <property type="entry name" value="PHOSPHATE-BINDING PROTEIN PSTS"/>
    <property type="match status" value="1"/>
</dbReference>
<keyword evidence="2 7" id="KW-0813">Transport</keyword>
<dbReference type="EMBL" id="CP092488">
    <property type="protein sequence ID" value="UMB68464.1"/>
    <property type="molecule type" value="Genomic_DNA"/>
</dbReference>
<evidence type="ECO:0000256" key="3">
    <source>
        <dbReference type="ARBA" id="ARBA00022592"/>
    </source>
</evidence>
<evidence type="ECO:0000256" key="8">
    <source>
        <dbReference type="SAM" id="SignalP"/>
    </source>
</evidence>
<keyword evidence="11" id="KW-1185">Reference proteome</keyword>
<protein>
    <recommendedName>
        <fullName evidence="7">Phosphate-binding protein</fullName>
    </recommendedName>
</protein>
<dbReference type="Pfam" id="PF12849">
    <property type="entry name" value="PBP_like_2"/>
    <property type="match status" value="1"/>
</dbReference>
<dbReference type="InterPro" id="IPR050962">
    <property type="entry name" value="Phosphate-bind_PstS"/>
</dbReference>
<gene>
    <name evidence="10" type="primary">pstS</name>
    <name evidence="10" type="ORF">MKK62_18865</name>
</gene>
<keyword evidence="6" id="KW-0449">Lipoprotein</keyword>
<keyword evidence="5" id="KW-0564">Palmitate</keyword>
<keyword evidence="4 8" id="KW-0732">Signal</keyword>
<evidence type="ECO:0000256" key="6">
    <source>
        <dbReference type="ARBA" id="ARBA00023288"/>
    </source>
</evidence>
<comment type="similarity">
    <text evidence="1 7">Belongs to the PstS family.</text>
</comment>
<dbReference type="RefSeq" id="WP_240259108.1">
    <property type="nucleotide sequence ID" value="NZ_CP092488.2"/>
</dbReference>
<accession>A0ABY3VP82</accession>
<keyword evidence="3 7" id="KW-0592">Phosphate transport</keyword>
<evidence type="ECO:0000256" key="5">
    <source>
        <dbReference type="ARBA" id="ARBA00023139"/>
    </source>
</evidence>
<feature type="signal peptide" evidence="8">
    <location>
        <begin position="1"/>
        <end position="29"/>
    </location>
</feature>
<dbReference type="SUPFAM" id="SSF53850">
    <property type="entry name" value="Periplasmic binding protein-like II"/>
    <property type="match status" value="1"/>
</dbReference>
<sequence>MKLNRFSAALSILVTGVVVLSACGSHNNAAGGSSTTSAPPVKVTCGGKAEVKASGSTAQKNAMAEFGKAFAQACPGQSLDYTADDSSAGINEFLESKNDFAGSDSTLTRVEYDKAQQRCGSPTWNLPMVISPIAIAFNVNGVKTLNLDGLTAAQIFNGQINMWNDGAIQLQNLGVQLPNEPIHVIFRSDESGTTDNFQRYLDTASRGTWGFPAGRKFNGGVGEGVVGNDGAADKVKNTEGSVTYLAWSFAQSEHLNTASIITSAGPDAVAISPESVGKTISTAWFIKKGDDLALDTISFYRPNQPGAYPIVLATYEIVCSKYQDPNVGQAVRAFLQSSIGSGQQGLLSAGYIPIPDEFKPRLLNSINAIS</sequence>
<dbReference type="Proteomes" id="UP001055336">
    <property type="component" value="Chromosome"/>
</dbReference>
<evidence type="ECO:0000259" key="9">
    <source>
        <dbReference type="Pfam" id="PF12849"/>
    </source>
</evidence>
<evidence type="ECO:0000313" key="11">
    <source>
        <dbReference type="Proteomes" id="UP001055336"/>
    </source>
</evidence>
<reference evidence="10" key="1">
    <citation type="submission" date="2022-08" db="EMBL/GenBank/DDBJ databases">
        <title>Whole genome sequencing of non-tuberculosis mycobacteria type-strains.</title>
        <authorList>
            <person name="Igarashi Y."/>
            <person name="Osugi A."/>
            <person name="Mitarai S."/>
        </authorList>
    </citation>
    <scope>NUCLEOTIDE SEQUENCE</scope>
    <source>
        <strain evidence="10">DSM 45127</strain>
    </source>
</reference>
<dbReference type="PANTHER" id="PTHR42996:SF1">
    <property type="entry name" value="PHOSPHATE-BINDING PROTEIN PSTS"/>
    <property type="match status" value="1"/>
</dbReference>
<evidence type="ECO:0000313" key="10">
    <source>
        <dbReference type="EMBL" id="UMB68464.1"/>
    </source>
</evidence>
<evidence type="ECO:0000256" key="2">
    <source>
        <dbReference type="ARBA" id="ARBA00022448"/>
    </source>
</evidence>
<dbReference type="CDD" id="cd13565">
    <property type="entry name" value="PBP2_PstS"/>
    <property type="match status" value="1"/>
</dbReference>
<organism evidence="10 11">
    <name type="scientific">Mycobacterium paraterrae</name>
    <dbReference type="NCBI Taxonomy" id="577492"/>
    <lineage>
        <taxon>Bacteria</taxon>
        <taxon>Bacillati</taxon>
        <taxon>Actinomycetota</taxon>
        <taxon>Actinomycetes</taxon>
        <taxon>Mycobacteriales</taxon>
        <taxon>Mycobacteriaceae</taxon>
        <taxon>Mycobacterium</taxon>
    </lineage>
</organism>
<feature type="domain" description="PBP" evidence="9">
    <location>
        <begin position="49"/>
        <end position="336"/>
    </location>
</feature>
<evidence type="ECO:0000256" key="4">
    <source>
        <dbReference type="ARBA" id="ARBA00022729"/>
    </source>
</evidence>
<dbReference type="Gene3D" id="3.40.190.10">
    <property type="entry name" value="Periplasmic binding protein-like II"/>
    <property type="match status" value="2"/>
</dbReference>
<evidence type="ECO:0000256" key="1">
    <source>
        <dbReference type="ARBA" id="ARBA00008725"/>
    </source>
</evidence>
<proteinExistence type="inferred from homology"/>
<dbReference type="InterPro" id="IPR024370">
    <property type="entry name" value="PBP_domain"/>
</dbReference>
<feature type="chain" id="PRO_5046564548" description="Phosphate-binding protein" evidence="8">
    <location>
        <begin position="30"/>
        <end position="370"/>
    </location>
</feature>
<dbReference type="InterPro" id="IPR005673">
    <property type="entry name" value="ABC_phos-bd_PstS"/>
</dbReference>
<dbReference type="PIRSF" id="PIRSF002756">
    <property type="entry name" value="PstS"/>
    <property type="match status" value="1"/>
</dbReference>
<evidence type="ECO:0000256" key="7">
    <source>
        <dbReference type="PIRNR" id="PIRNR002756"/>
    </source>
</evidence>
<dbReference type="NCBIfam" id="TIGR00975">
    <property type="entry name" value="3a0107s03"/>
    <property type="match status" value="1"/>
</dbReference>